<evidence type="ECO:0000313" key="4">
    <source>
        <dbReference type="EMBL" id="SMC86034.1"/>
    </source>
</evidence>
<proteinExistence type="inferred from homology"/>
<dbReference type="OrthoDB" id="9815793at2"/>
<gene>
    <name evidence="4" type="ORF">SAMN02746065_112123</name>
</gene>
<comment type="similarity">
    <text evidence="1">Belongs to the trimethylamine methyltransferase family.</text>
</comment>
<organism evidence="4 5">
    <name type="scientific">Desulfocicer vacuolatum DSM 3385</name>
    <dbReference type="NCBI Taxonomy" id="1121400"/>
    <lineage>
        <taxon>Bacteria</taxon>
        <taxon>Pseudomonadati</taxon>
        <taxon>Thermodesulfobacteriota</taxon>
        <taxon>Desulfobacteria</taxon>
        <taxon>Desulfobacterales</taxon>
        <taxon>Desulfobacteraceae</taxon>
        <taxon>Desulfocicer</taxon>
    </lineage>
</organism>
<keyword evidence="3 4" id="KW-0808">Transferase</keyword>
<evidence type="ECO:0000313" key="5">
    <source>
        <dbReference type="Proteomes" id="UP000192418"/>
    </source>
</evidence>
<dbReference type="Proteomes" id="UP000192418">
    <property type="component" value="Unassembled WGS sequence"/>
</dbReference>
<dbReference type="GO" id="GO:0008168">
    <property type="term" value="F:methyltransferase activity"/>
    <property type="evidence" value="ECO:0007669"/>
    <property type="project" value="UniProtKB-KW"/>
</dbReference>
<accession>A0A1W2CM38</accession>
<keyword evidence="2 4" id="KW-0489">Methyltransferase</keyword>
<dbReference type="Gene3D" id="3.20.20.480">
    <property type="entry name" value="Trimethylamine methyltransferase-like"/>
    <property type="match status" value="1"/>
</dbReference>
<reference evidence="4 5" key="1">
    <citation type="submission" date="2017-04" db="EMBL/GenBank/DDBJ databases">
        <authorList>
            <person name="Afonso C.L."/>
            <person name="Miller P.J."/>
            <person name="Scott M.A."/>
            <person name="Spackman E."/>
            <person name="Goraichik I."/>
            <person name="Dimitrov K.M."/>
            <person name="Suarez D.L."/>
            <person name="Swayne D.E."/>
        </authorList>
    </citation>
    <scope>NUCLEOTIDE SEQUENCE [LARGE SCALE GENOMIC DNA]</scope>
    <source>
        <strain evidence="4 5">DSM 3385</strain>
    </source>
</reference>
<dbReference type="STRING" id="1121400.SAMN02746065_112123"/>
<protein>
    <submittedName>
        <fullName evidence="4">Trimethylamine:corrinoid methyltransferase</fullName>
    </submittedName>
</protein>
<name>A0A1W2CM38_9BACT</name>
<dbReference type="Pfam" id="PF06253">
    <property type="entry name" value="MTTB"/>
    <property type="match status" value="1"/>
</dbReference>
<keyword evidence="5" id="KW-1185">Reference proteome</keyword>
<dbReference type="GO" id="GO:0015948">
    <property type="term" value="P:methanogenesis"/>
    <property type="evidence" value="ECO:0007669"/>
    <property type="project" value="InterPro"/>
</dbReference>
<dbReference type="InterPro" id="IPR038601">
    <property type="entry name" value="MttB-like_sf"/>
</dbReference>
<dbReference type="GO" id="GO:0032259">
    <property type="term" value="P:methylation"/>
    <property type="evidence" value="ECO:0007669"/>
    <property type="project" value="UniProtKB-KW"/>
</dbReference>
<dbReference type="AlphaFoldDB" id="A0A1W2CM38"/>
<evidence type="ECO:0000256" key="3">
    <source>
        <dbReference type="ARBA" id="ARBA00022679"/>
    </source>
</evidence>
<evidence type="ECO:0000256" key="2">
    <source>
        <dbReference type="ARBA" id="ARBA00022603"/>
    </source>
</evidence>
<dbReference type="EMBL" id="FWXY01000012">
    <property type="protein sequence ID" value="SMC86034.1"/>
    <property type="molecule type" value="Genomic_DNA"/>
</dbReference>
<evidence type="ECO:0000256" key="1">
    <source>
        <dbReference type="ARBA" id="ARBA00007137"/>
    </source>
</evidence>
<sequence>MRRNSHAGKALNGGFGAPLFTDDELEDIHLATLEVLENTGVFVEDPEAFEIFQGAGAIVDLDKKIVKLPPYMVEEAIQSAPSKLFLAGRDPKNDVILESNRVGFTTFGEGVKVRDPYTGELRSPTKQDVSNAAKLADAMDEVDVYERAVGAHEVPQAVGQLHNAEASFNNTSKHLFMGPFDGYQLEKIVEMATAISGSKEKLLERPLITFITCPVSPLKLVKDTCEVIMGAARSGMAVNILSMAMSGGSSPVTLAGTLVNHNAEVLSGIVLSQLTCKGAKVIYGSSTTAMDLRLATASVGSPECAMISGAVARLARYYALPSFVAGG</sequence>
<dbReference type="InterPro" id="IPR010426">
    <property type="entry name" value="MTTB_MeTrfase"/>
</dbReference>